<organism evidence="1 2">
    <name type="scientific">Borrelia hermsii HS1</name>
    <dbReference type="NCBI Taxonomy" id="1867252"/>
    <lineage>
        <taxon>Bacteria</taxon>
        <taxon>Pseudomonadati</taxon>
        <taxon>Spirochaetota</taxon>
        <taxon>Spirochaetia</taxon>
        <taxon>Spirochaetales</taxon>
        <taxon>Borreliaceae</taxon>
        <taxon>Borrelia</taxon>
    </lineage>
</organism>
<name>A0ABN4NXH1_BORHE</name>
<proteinExistence type="predicted"/>
<gene>
    <name evidence="1" type="ORF">AXX13_A0820</name>
</gene>
<geneLocation type="plasmid" evidence="1 2">
    <name>megaplasmid</name>
</geneLocation>
<protein>
    <submittedName>
        <fullName evidence="1">Mrl-type protein</fullName>
    </submittedName>
</protein>
<reference evidence="1 2" key="2">
    <citation type="journal article" date="2016" name="Genome Announc.">
        <title>Chromosome and Plasmids of the Tick-Borne Relapsing Fever Agent Borrelia hermsii.</title>
        <authorList>
            <person name="Barbour A.G."/>
        </authorList>
    </citation>
    <scope>NUCLEOTIDE SEQUENCE [LARGE SCALE GENOMIC DNA]</scope>
    <source>
        <strain evidence="1 2">HS1</strain>
    </source>
</reference>
<dbReference type="Proteomes" id="UP000078430">
    <property type="component" value="Plasmid megaplasmid"/>
</dbReference>
<evidence type="ECO:0000313" key="1">
    <source>
        <dbReference type="EMBL" id="ANA43804.1"/>
    </source>
</evidence>
<accession>A0ABN4NXH1</accession>
<sequence>MQKNKLTILKEQLNDGEKDALTFLENSITPNPYNPDEHHVKIQTQKNLEKFILNLNIDGLKKAIAGIVLTLNAKSGLENALADYTGSDKDTLTQILKDATTNYINHLKSMCDTKDFDEINSNLSSQTNNSAQFEDIINTIKYYNKITKQLNDKERNALTFLENSITTPNLSDRNFITHTKENFFKFILNLNIDELKKAIADIALTLNAKSKAEKALANYTWPAKDELTQKLKDATTNYINHLKIICNTQSTDIMSNNLSSQTNNSAQFEDIINTIKDYNKITEQLNDNEKDALIFLESSITKPNPDKPKDTAPTNLTIQTKTNFHLFILNINTDRLKKAISGIVLTLNAKIVAEKGLANYTGPAKNTLAQILKDATTNYINHLKSMCDTHSNSVNAMYSNLSSQTNNSDQFEDIINNIKHYNKITKQLNYNEKDALTFLENSITTPNPNDPDDHNLITHSKQNFLKLILNLDIDELKKSISGIVLTLNAKIVAEKELANYTEPTKNMLMQRLEDATTNYTNHLKVICNTQSPDVISNNLSSQTNNSAQFEDITNNIKDYNKVTSRLNRDFKNALTFLENSIIQYNPYEPEDPNITIQIQESFSQFILSLNTEKLKKALIGILLTLYAKKGLEDDLANYTGPAKNTLAQISKNATTNYINHLKILCNTQDFDEMYNNLLSQTYNTSQFKDITDNIKHYNKITKQLNDAEKDALDFIEYSITKPNPNNTYDPDTHNLMNNAQANFNRFILNLDIDKIKKAISDTVLTVNTKKVAENALADYTGSDKDTLTQILKDATTNYINHLKSIFNTKDFDEINGNLSSQTYNTSLFEGIINNIKHYNSNIEQLNDDEKDALTFLENSITTPNPYNPEDPDTHNLINNAQGNFNRFILNLDIDKIKKALAIIILTLKKKKVAEDTLITYTGADKNILTQMLKDEETKYIENLKSICNARSINEMYHNLLLEKDDKYLFENIVHTINRFYSTYNSIIKQLNDNERDALDFIEYSIKKPTPNDPYDLAMIRAHSKQVFNRFILHLDIDTIKKALESIILILNAKKIAENAIITYTGLAKHKLTQILKDEEAKYIKHLKKMCDTTSANKTYSNLSSQTYNSAQFENITNIIKDYDTIYNGITNDLNDDEKKALYFLENLITNPNPDDPEDHNITINAQVNFNRFILDSNTEKLKKALAGIVLTLNAKIIAEDTLAKYTKIAKNTLEHMLKDEETKYIKHLKSICDTYSTDEMHSNLSSKTNNSAQFENITNTIKYYNNITGQLNDDYKDALDFLENSITTPNPDDPEDHNLITHSKQNFFNRLVPHIFTDIKTLKKALENIVSTSKPRKIAEKDLANYTGPAKNTLAQILKDAETNYIKRLKSICNTYNFYMMYYYLSERRTDDHTSQFEGIINAINHYNNVTGQLNDNERNALDFLENSITTPNPDDPDDHNLITHSKQIFNRFMLRLDINNLKKILSDIVLTLNAKRVTEDALTNHTGPDKDTLTQKLKDAETNYIKHLKRICNTTSVDEMCNHLPKTTNNSAQFVIIVMHINYYNKTYNKLTKLLNDTEKDALDFLENSITTPNLDDPYDHNFITHSKQNFNQFILLLGINNLKKSLLDIILTLNAKKITKNALINYTGPDKTTLIQKFKDMEIEHITYLKRFCNTTSVDEIYSNLARKTAYKAQFEKIANTIKDYYDAYNKVKEQLNDDEKNALDFLESSITKPNPDNPEDHNITTNAQAKLAQFILDTNIDKLKKILSNIVIILKKKQATADALANYVGREKNLFTHRFYIITTDYIKHLKSICNTTSVDEVYSNLSSPTNTSALFEGIVNDITLQFSLYEHTR</sequence>
<dbReference type="EMBL" id="CP014350">
    <property type="protein sequence ID" value="ANA43804.1"/>
    <property type="molecule type" value="Genomic_DNA"/>
</dbReference>
<evidence type="ECO:0000313" key="2">
    <source>
        <dbReference type="Proteomes" id="UP000078430"/>
    </source>
</evidence>
<reference evidence="1 2" key="1">
    <citation type="journal article" date="2013" name="J. Bacteriol.">
        <title>Large linear plasmids of Borrelia species that cause relapsing fever.</title>
        <authorList>
            <person name="Miller S.C."/>
            <person name="Porcella S.F."/>
            <person name="Raffel S.J."/>
            <person name="Schwan T.G."/>
            <person name="Barbour A.G."/>
        </authorList>
    </citation>
    <scope>NUCLEOTIDE SEQUENCE [LARGE SCALE GENOMIC DNA]</scope>
    <source>
        <strain evidence="1 2">HS1</strain>
    </source>
</reference>
<dbReference type="NCBIfam" id="NF047534">
    <property type="entry name" value="lipo_BTA121_dup"/>
    <property type="match status" value="10"/>
</dbReference>
<dbReference type="RefSeq" id="WP_020732501.1">
    <property type="nucleotide sequence ID" value="NZ_CP014350.1"/>
</dbReference>
<keyword evidence="1" id="KW-0614">Plasmid</keyword>
<keyword evidence="2" id="KW-1185">Reference proteome</keyword>